<keyword evidence="1" id="KW-1133">Transmembrane helix</keyword>
<dbReference type="RefSeq" id="WP_098028928.1">
    <property type="nucleotide sequence ID" value="NZ_CP022378.1"/>
</dbReference>
<sequence length="65" mass="6856">MKRLEIKQMENVQGGLECDRYQNRVMAVAGAAATVLGFFGPIGAMIAGPTAVGAAVYGIYCAFKE</sequence>
<evidence type="ECO:0008006" key="4">
    <source>
        <dbReference type="Google" id="ProtNLM"/>
    </source>
</evidence>
<reference evidence="2 3" key="1">
    <citation type="journal article" date="2017" name="Genome Announc.">
        <title>Twelve Complete Reference Genomes of Clinical Isolates in the Capnocytophaga Genus.</title>
        <authorList>
            <person name="Villarma A."/>
            <person name="Gulvik C.A."/>
            <person name="Rowe L.A."/>
            <person name="Sheth M."/>
            <person name="Juieng P."/>
            <person name="Nicholson A.C."/>
            <person name="Loparev V.N."/>
            <person name="McQuiston J.R."/>
        </authorList>
    </citation>
    <scope>NUCLEOTIDE SEQUENCE [LARGE SCALE GENOMIC DNA]</scope>
    <source>
        <strain evidence="2 3">G7591</strain>
    </source>
</reference>
<organism evidence="2 3">
    <name type="scientific">Capnocytophaga cynodegmi</name>
    <dbReference type="NCBI Taxonomy" id="28189"/>
    <lineage>
        <taxon>Bacteria</taxon>
        <taxon>Pseudomonadati</taxon>
        <taxon>Bacteroidota</taxon>
        <taxon>Flavobacteriia</taxon>
        <taxon>Flavobacteriales</taxon>
        <taxon>Flavobacteriaceae</taxon>
        <taxon>Capnocytophaga</taxon>
    </lineage>
</organism>
<evidence type="ECO:0000313" key="3">
    <source>
        <dbReference type="Proteomes" id="UP000242855"/>
    </source>
</evidence>
<dbReference type="AlphaFoldDB" id="A0A250E9A5"/>
<dbReference type="GeneID" id="96781442"/>
<dbReference type="EMBL" id="CP022378">
    <property type="protein sequence ID" value="ATA68307.1"/>
    <property type="molecule type" value="Genomic_DNA"/>
</dbReference>
<evidence type="ECO:0000313" key="2">
    <source>
        <dbReference type="EMBL" id="ATA68307.1"/>
    </source>
</evidence>
<keyword evidence="1" id="KW-0812">Transmembrane</keyword>
<keyword evidence="1" id="KW-0472">Membrane</keyword>
<name>A0A250E9A5_9FLAO</name>
<accession>A0A250E9A5</accession>
<evidence type="ECO:0000256" key="1">
    <source>
        <dbReference type="SAM" id="Phobius"/>
    </source>
</evidence>
<feature type="transmembrane region" description="Helical" evidence="1">
    <location>
        <begin position="21"/>
        <end position="39"/>
    </location>
</feature>
<dbReference type="KEGG" id="ccyn:CGC48_06495"/>
<protein>
    <recommendedName>
        <fullName evidence="4">Bacteriocin</fullName>
    </recommendedName>
</protein>
<dbReference type="Proteomes" id="UP000242855">
    <property type="component" value="Chromosome"/>
</dbReference>
<gene>
    <name evidence="2" type="ORF">CGC48_06495</name>
</gene>
<proteinExistence type="predicted"/>